<evidence type="ECO:0000256" key="1">
    <source>
        <dbReference type="SAM" id="Coils"/>
    </source>
</evidence>
<keyword evidence="1" id="KW-0175">Coiled coil</keyword>
<keyword evidence="3" id="KW-1185">Reference proteome</keyword>
<feature type="coiled-coil region" evidence="1">
    <location>
        <begin position="20"/>
        <end position="54"/>
    </location>
</feature>
<dbReference type="EMBL" id="FORF01000031">
    <property type="protein sequence ID" value="SFJ58309.1"/>
    <property type="molecule type" value="Genomic_DNA"/>
</dbReference>
<dbReference type="STRING" id="1121003.SAMN03080618_03378"/>
<evidence type="ECO:0000313" key="3">
    <source>
        <dbReference type="Proteomes" id="UP000242763"/>
    </source>
</evidence>
<protein>
    <submittedName>
        <fullName evidence="2">Uncharacterized protein</fullName>
    </submittedName>
</protein>
<proteinExistence type="predicted"/>
<dbReference type="Proteomes" id="UP000242763">
    <property type="component" value="Unassembled WGS sequence"/>
</dbReference>
<accession>A0A1I3SKU3</accession>
<name>A0A1I3SKU3_9HYPH</name>
<evidence type="ECO:0000313" key="2">
    <source>
        <dbReference type="EMBL" id="SFJ58309.1"/>
    </source>
</evidence>
<organism evidence="2 3">
    <name type="scientific">Aquamicrobium aerolatum DSM 21857</name>
    <dbReference type="NCBI Taxonomy" id="1121003"/>
    <lineage>
        <taxon>Bacteria</taxon>
        <taxon>Pseudomonadati</taxon>
        <taxon>Pseudomonadota</taxon>
        <taxon>Alphaproteobacteria</taxon>
        <taxon>Hyphomicrobiales</taxon>
        <taxon>Phyllobacteriaceae</taxon>
        <taxon>Aerobium</taxon>
    </lineage>
</organism>
<dbReference type="AlphaFoldDB" id="A0A1I3SKU3"/>
<reference evidence="3" key="1">
    <citation type="submission" date="2016-10" db="EMBL/GenBank/DDBJ databases">
        <authorList>
            <person name="Varghese N."/>
            <person name="Submissions S."/>
        </authorList>
    </citation>
    <scope>NUCLEOTIDE SEQUENCE [LARGE SCALE GENOMIC DNA]</scope>
    <source>
        <strain evidence="3">DSM 21857</strain>
    </source>
</reference>
<gene>
    <name evidence="2" type="ORF">SAMN03080618_03378</name>
</gene>
<dbReference type="RefSeq" id="WP_091524779.1">
    <property type="nucleotide sequence ID" value="NZ_FORF01000031.1"/>
</dbReference>
<sequence>MSDAALLKLEAEFNANSEREVQAGDKVAELEAEFDRLRKRMRKAERKEDRRTQEGARLFNKVMETRADSLEGMFAKVRVRDRWYTDEEASEIAILKSLIADLRALADIQS</sequence>